<keyword evidence="6" id="KW-1185">Reference proteome</keyword>
<feature type="domain" description="HTH arsR-type" evidence="4">
    <location>
        <begin position="1"/>
        <end position="93"/>
    </location>
</feature>
<name>A0A0P9CHW2_9BACL</name>
<dbReference type="NCBIfam" id="NF033788">
    <property type="entry name" value="HTH_metalloreg"/>
    <property type="match status" value="1"/>
</dbReference>
<dbReference type="InterPro" id="IPR051081">
    <property type="entry name" value="HTH_MetalResp_TranReg"/>
</dbReference>
<dbReference type="PATRIC" id="fig|471514.4.peg.4076"/>
<dbReference type="InterPro" id="IPR001845">
    <property type="entry name" value="HTH_ArsR_DNA-bd_dom"/>
</dbReference>
<dbReference type="Proteomes" id="UP000050482">
    <property type="component" value="Unassembled WGS sequence"/>
</dbReference>
<evidence type="ECO:0000256" key="1">
    <source>
        <dbReference type="ARBA" id="ARBA00023015"/>
    </source>
</evidence>
<evidence type="ECO:0000256" key="2">
    <source>
        <dbReference type="ARBA" id="ARBA00023125"/>
    </source>
</evidence>
<evidence type="ECO:0000256" key="3">
    <source>
        <dbReference type="ARBA" id="ARBA00023163"/>
    </source>
</evidence>
<dbReference type="PROSITE" id="PS50987">
    <property type="entry name" value="HTH_ARSR_2"/>
    <property type="match status" value="1"/>
</dbReference>
<keyword evidence="2" id="KW-0238">DNA-binding</keyword>
<dbReference type="Pfam" id="PF01022">
    <property type="entry name" value="HTH_5"/>
    <property type="match status" value="1"/>
</dbReference>
<dbReference type="PRINTS" id="PR00778">
    <property type="entry name" value="HTHARSR"/>
</dbReference>
<dbReference type="STRING" id="471514.AN477_04160"/>
<dbReference type="CDD" id="cd00090">
    <property type="entry name" value="HTH_ARSR"/>
    <property type="match status" value="1"/>
</dbReference>
<dbReference type="PANTHER" id="PTHR33154">
    <property type="entry name" value="TRANSCRIPTIONAL REGULATOR, ARSR FAMILY"/>
    <property type="match status" value="1"/>
</dbReference>
<protein>
    <recommendedName>
        <fullName evidence="4">HTH arsR-type domain-containing protein</fullName>
    </recommendedName>
</protein>
<accession>A0A0P9CHW2</accession>
<comment type="caution">
    <text evidence="5">The sequence shown here is derived from an EMBL/GenBank/DDBJ whole genome shotgun (WGS) entry which is preliminary data.</text>
</comment>
<dbReference type="EMBL" id="LJCO01000015">
    <property type="protein sequence ID" value="KPV45063.1"/>
    <property type="molecule type" value="Genomic_DNA"/>
</dbReference>
<evidence type="ECO:0000313" key="5">
    <source>
        <dbReference type="EMBL" id="KPV45063.1"/>
    </source>
</evidence>
<dbReference type="InterPro" id="IPR011991">
    <property type="entry name" value="ArsR-like_HTH"/>
</dbReference>
<keyword evidence="1" id="KW-0805">Transcription regulation</keyword>
<dbReference type="SMART" id="SM00418">
    <property type="entry name" value="HTH_ARSR"/>
    <property type="match status" value="1"/>
</dbReference>
<sequence length="117" mass="13290">MFSMDQWAEIYKALADKTRLHILALLKHDEMCVCELVDVLGMTQPAISQHLRKLKQAGLVKERKTAQWVYYGLEGSNVPFFHECISLLPDVSDEIEQLQAKGLRVSCEMGPRRGGTK</sequence>
<dbReference type="AlphaFoldDB" id="A0A0P9CHW2"/>
<organism evidence="5 6">
    <name type="scientific">Alicyclobacillus ferrooxydans</name>
    <dbReference type="NCBI Taxonomy" id="471514"/>
    <lineage>
        <taxon>Bacteria</taxon>
        <taxon>Bacillati</taxon>
        <taxon>Bacillota</taxon>
        <taxon>Bacilli</taxon>
        <taxon>Bacillales</taxon>
        <taxon>Alicyclobacillaceae</taxon>
        <taxon>Alicyclobacillus</taxon>
    </lineage>
</organism>
<proteinExistence type="predicted"/>
<evidence type="ECO:0000313" key="6">
    <source>
        <dbReference type="Proteomes" id="UP000050482"/>
    </source>
</evidence>
<keyword evidence="3" id="KW-0804">Transcription</keyword>
<evidence type="ECO:0000259" key="4">
    <source>
        <dbReference type="PROSITE" id="PS50987"/>
    </source>
</evidence>
<dbReference type="SUPFAM" id="SSF46785">
    <property type="entry name" value="Winged helix' DNA-binding domain"/>
    <property type="match status" value="1"/>
</dbReference>
<dbReference type="GO" id="GO:0003677">
    <property type="term" value="F:DNA binding"/>
    <property type="evidence" value="ECO:0007669"/>
    <property type="project" value="UniProtKB-KW"/>
</dbReference>
<dbReference type="InterPro" id="IPR036388">
    <property type="entry name" value="WH-like_DNA-bd_sf"/>
</dbReference>
<dbReference type="GO" id="GO:0003700">
    <property type="term" value="F:DNA-binding transcription factor activity"/>
    <property type="evidence" value="ECO:0007669"/>
    <property type="project" value="InterPro"/>
</dbReference>
<dbReference type="InterPro" id="IPR036390">
    <property type="entry name" value="WH_DNA-bd_sf"/>
</dbReference>
<reference evidence="5 6" key="1">
    <citation type="submission" date="2015-09" db="EMBL/GenBank/DDBJ databases">
        <title>Draft genome sequence of Alicyclobacillus ferrooxydans DSM 22381.</title>
        <authorList>
            <person name="Hemp J."/>
        </authorList>
    </citation>
    <scope>NUCLEOTIDE SEQUENCE [LARGE SCALE GENOMIC DNA]</scope>
    <source>
        <strain evidence="5 6">TC-34</strain>
    </source>
</reference>
<dbReference type="PANTHER" id="PTHR33154:SF18">
    <property type="entry name" value="ARSENICAL RESISTANCE OPERON REPRESSOR"/>
    <property type="match status" value="1"/>
</dbReference>
<dbReference type="Gene3D" id="1.10.10.10">
    <property type="entry name" value="Winged helix-like DNA-binding domain superfamily/Winged helix DNA-binding domain"/>
    <property type="match status" value="1"/>
</dbReference>
<gene>
    <name evidence="5" type="ORF">AN477_04160</name>
</gene>